<proteinExistence type="predicted"/>
<gene>
    <name evidence="2" type="ORF">E2C01_092665</name>
</gene>
<sequence length="78" mass="8174">MNLPRGSTDSDRPFAFRPRPPLLTHSLSPPRHAHISSPTLSPPLPLSPSPATHTAPLPATPSPSTTSSARPGKRAVPT</sequence>
<dbReference type="EMBL" id="VSRR010109583">
    <property type="protein sequence ID" value="MPC97353.1"/>
    <property type="molecule type" value="Genomic_DNA"/>
</dbReference>
<protein>
    <submittedName>
        <fullName evidence="2">Uncharacterized protein</fullName>
    </submittedName>
</protein>
<evidence type="ECO:0000256" key="1">
    <source>
        <dbReference type="SAM" id="MobiDB-lite"/>
    </source>
</evidence>
<dbReference type="AlphaFoldDB" id="A0A5B7JSC5"/>
<dbReference type="Proteomes" id="UP000324222">
    <property type="component" value="Unassembled WGS sequence"/>
</dbReference>
<accession>A0A5B7JSC5</accession>
<evidence type="ECO:0000313" key="3">
    <source>
        <dbReference type="Proteomes" id="UP000324222"/>
    </source>
</evidence>
<evidence type="ECO:0000313" key="2">
    <source>
        <dbReference type="EMBL" id="MPC97353.1"/>
    </source>
</evidence>
<organism evidence="2 3">
    <name type="scientific">Portunus trituberculatus</name>
    <name type="common">Swimming crab</name>
    <name type="synonym">Neptunus trituberculatus</name>
    <dbReference type="NCBI Taxonomy" id="210409"/>
    <lineage>
        <taxon>Eukaryota</taxon>
        <taxon>Metazoa</taxon>
        <taxon>Ecdysozoa</taxon>
        <taxon>Arthropoda</taxon>
        <taxon>Crustacea</taxon>
        <taxon>Multicrustacea</taxon>
        <taxon>Malacostraca</taxon>
        <taxon>Eumalacostraca</taxon>
        <taxon>Eucarida</taxon>
        <taxon>Decapoda</taxon>
        <taxon>Pleocyemata</taxon>
        <taxon>Brachyura</taxon>
        <taxon>Eubrachyura</taxon>
        <taxon>Portunoidea</taxon>
        <taxon>Portunidae</taxon>
        <taxon>Portuninae</taxon>
        <taxon>Portunus</taxon>
    </lineage>
</organism>
<keyword evidence="3" id="KW-1185">Reference proteome</keyword>
<feature type="region of interest" description="Disordered" evidence="1">
    <location>
        <begin position="1"/>
        <end position="78"/>
    </location>
</feature>
<name>A0A5B7JSC5_PORTR</name>
<reference evidence="2 3" key="1">
    <citation type="submission" date="2019-05" db="EMBL/GenBank/DDBJ databases">
        <title>Another draft genome of Portunus trituberculatus and its Hox gene families provides insights of decapod evolution.</title>
        <authorList>
            <person name="Jeong J.-H."/>
            <person name="Song I."/>
            <person name="Kim S."/>
            <person name="Choi T."/>
            <person name="Kim D."/>
            <person name="Ryu S."/>
            <person name="Kim W."/>
        </authorList>
    </citation>
    <scope>NUCLEOTIDE SEQUENCE [LARGE SCALE GENOMIC DNA]</scope>
    <source>
        <tissue evidence="2">Muscle</tissue>
    </source>
</reference>
<feature type="compositionally biased region" description="Low complexity" evidence="1">
    <location>
        <begin position="49"/>
        <end position="69"/>
    </location>
</feature>
<comment type="caution">
    <text evidence="2">The sequence shown here is derived from an EMBL/GenBank/DDBJ whole genome shotgun (WGS) entry which is preliminary data.</text>
</comment>